<comment type="caution">
    <text evidence="2">The sequence shown here is derived from an EMBL/GenBank/DDBJ whole genome shotgun (WGS) entry which is preliminary data.</text>
</comment>
<reference evidence="2 3" key="1">
    <citation type="submission" date="2020-04" db="EMBL/GenBank/DDBJ databases">
        <title>Rhodospirillaceae bacterium KN72 isolated from deep sea.</title>
        <authorList>
            <person name="Zhang D.-C."/>
        </authorList>
    </citation>
    <scope>NUCLEOTIDE SEQUENCE [LARGE SCALE GENOMIC DNA]</scope>
    <source>
        <strain evidence="2 3">KN72</strain>
    </source>
</reference>
<feature type="domain" description="HTH cro/C1-type" evidence="1">
    <location>
        <begin position="10"/>
        <end position="64"/>
    </location>
</feature>
<dbReference type="InterPro" id="IPR018653">
    <property type="entry name" value="ScfR_C"/>
</dbReference>
<dbReference type="CDD" id="cd00093">
    <property type="entry name" value="HTH_XRE"/>
    <property type="match status" value="1"/>
</dbReference>
<dbReference type="GO" id="GO:0003677">
    <property type="term" value="F:DNA binding"/>
    <property type="evidence" value="ECO:0007669"/>
    <property type="project" value="InterPro"/>
</dbReference>
<dbReference type="SMART" id="SM00530">
    <property type="entry name" value="HTH_XRE"/>
    <property type="match status" value="1"/>
</dbReference>
<accession>A0A7Y0HEU9</accession>
<evidence type="ECO:0000313" key="2">
    <source>
        <dbReference type="EMBL" id="NMM43297.1"/>
    </source>
</evidence>
<dbReference type="InterPro" id="IPR001387">
    <property type="entry name" value="Cro/C1-type_HTH"/>
</dbReference>
<evidence type="ECO:0000313" key="3">
    <source>
        <dbReference type="Proteomes" id="UP000539372"/>
    </source>
</evidence>
<dbReference type="EMBL" id="JABBNT010000001">
    <property type="protein sequence ID" value="NMM43297.1"/>
    <property type="molecule type" value="Genomic_DNA"/>
</dbReference>
<dbReference type="RefSeq" id="WP_169623584.1">
    <property type="nucleotide sequence ID" value="NZ_JABBNT010000001.1"/>
</dbReference>
<organism evidence="2 3">
    <name type="scientific">Pacificispira spongiicola</name>
    <dbReference type="NCBI Taxonomy" id="2729598"/>
    <lineage>
        <taxon>Bacteria</taxon>
        <taxon>Pseudomonadati</taxon>
        <taxon>Pseudomonadota</taxon>
        <taxon>Alphaproteobacteria</taxon>
        <taxon>Rhodospirillales</taxon>
        <taxon>Rhodospirillaceae</taxon>
        <taxon>Pacificispira</taxon>
    </lineage>
</organism>
<dbReference type="AlphaFoldDB" id="A0A7Y0HEU9"/>
<dbReference type="Pfam" id="PF09856">
    <property type="entry name" value="ScfRs"/>
    <property type="match status" value="1"/>
</dbReference>
<sequence length="489" mass="54454">MKRTITGLRIRERRRELGLKQVDLAKRVGISPAYLNHIERNRRTIGGGLLVKIGRELDLSLEQLDGSAERRLHNVLVDLATDPDLGKGQVDQTSVDEFIARFPGWARLAVSAYRGLRGAKAESDRLRDRLAHDPALAEAVHAMLTEITTLRSIAEILDTTQDIEPDRQRRFQNILHDQSRQLSQTGSSLAAYFDEAVEDRRHVSAESDAEEIFYRHRTEAMTAIRKSAATLHKALSGDGRDLEDALLRTLPGLSQRPNIRDFYTLARGERIDAMLTHLLTYREPPEFSVLIDDIVDRDDAHGDVAGIAVRLREILRRTVADEIRMPLDRFAVMGEGCDWDIDTLARACDDDSGLACRRLSLAVLSGGIAAAHVEIDLSGAVLHRGGSLDLLGRIRDIECPLWPVHEAGPDRAAPVVKSVRLSDGEFRVAIAVGQRRSPRANMIVMSPETAEKTVYKAMRGAAATDVGPSCRLCAHIGCRWRREEAIVYR</sequence>
<dbReference type="Pfam" id="PF01381">
    <property type="entry name" value="HTH_3"/>
    <property type="match status" value="1"/>
</dbReference>
<dbReference type="Gene3D" id="1.10.260.40">
    <property type="entry name" value="lambda repressor-like DNA-binding domains"/>
    <property type="match status" value="1"/>
</dbReference>
<name>A0A7Y0HEU9_9PROT</name>
<dbReference type="PROSITE" id="PS50943">
    <property type="entry name" value="HTH_CROC1"/>
    <property type="match status" value="1"/>
</dbReference>
<evidence type="ECO:0000259" key="1">
    <source>
        <dbReference type="PROSITE" id="PS50943"/>
    </source>
</evidence>
<keyword evidence="3" id="KW-1185">Reference proteome</keyword>
<dbReference type="Proteomes" id="UP000539372">
    <property type="component" value="Unassembled WGS sequence"/>
</dbReference>
<protein>
    <submittedName>
        <fullName evidence="2">Helix-turn-helix domain-containing protein</fullName>
    </submittedName>
</protein>
<proteinExistence type="predicted"/>
<dbReference type="SUPFAM" id="SSF47413">
    <property type="entry name" value="lambda repressor-like DNA-binding domains"/>
    <property type="match status" value="1"/>
</dbReference>
<gene>
    <name evidence="2" type="ORF">HH303_02325</name>
</gene>
<dbReference type="InterPro" id="IPR010982">
    <property type="entry name" value="Lambda_DNA-bd_dom_sf"/>
</dbReference>